<feature type="compositionally biased region" description="Basic and acidic residues" evidence="1">
    <location>
        <begin position="95"/>
        <end position="113"/>
    </location>
</feature>
<comment type="caution">
    <text evidence="2">The sequence shown here is derived from an EMBL/GenBank/DDBJ whole genome shotgun (WGS) entry which is preliminary data.</text>
</comment>
<sequence length="134" mass="15379">MNWYRKNIKVSYNRGIPISEEYDQGRRPLSTEHKQDPRSLVIYDKVPGPGRTRFRKGFPKGFSMIEDEETNDNVADLPSEPTLMDQDPPTGEGANDERFVDDPDKMPIIRKNDPIGPHNMQGRIGNKDVFDFVS</sequence>
<feature type="non-terminal residue" evidence="2">
    <location>
        <position position="134"/>
    </location>
</feature>
<reference evidence="2" key="1">
    <citation type="journal article" date="2015" name="Nature">
        <title>Complex archaea that bridge the gap between prokaryotes and eukaryotes.</title>
        <authorList>
            <person name="Spang A."/>
            <person name="Saw J.H."/>
            <person name="Jorgensen S.L."/>
            <person name="Zaremba-Niedzwiedzka K."/>
            <person name="Martijn J."/>
            <person name="Lind A.E."/>
            <person name="van Eijk R."/>
            <person name="Schleper C."/>
            <person name="Guy L."/>
            <person name="Ettema T.J."/>
        </authorList>
    </citation>
    <scope>NUCLEOTIDE SEQUENCE</scope>
</reference>
<organism evidence="2">
    <name type="scientific">marine sediment metagenome</name>
    <dbReference type="NCBI Taxonomy" id="412755"/>
    <lineage>
        <taxon>unclassified sequences</taxon>
        <taxon>metagenomes</taxon>
        <taxon>ecological metagenomes</taxon>
    </lineage>
</organism>
<name>A0A0F9HJM4_9ZZZZ</name>
<dbReference type="AlphaFoldDB" id="A0A0F9HJM4"/>
<gene>
    <name evidence="2" type="ORF">LCGC14_1990270</name>
</gene>
<protein>
    <submittedName>
        <fullName evidence="2">Uncharacterized protein</fullName>
    </submittedName>
</protein>
<accession>A0A0F9HJM4</accession>
<evidence type="ECO:0000256" key="1">
    <source>
        <dbReference type="SAM" id="MobiDB-lite"/>
    </source>
</evidence>
<dbReference type="EMBL" id="LAZR01022433">
    <property type="protein sequence ID" value="KKL81885.1"/>
    <property type="molecule type" value="Genomic_DNA"/>
</dbReference>
<evidence type="ECO:0000313" key="2">
    <source>
        <dbReference type="EMBL" id="KKL81885.1"/>
    </source>
</evidence>
<proteinExistence type="predicted"/>
<feature type="compositionally biased region" description="Basic and acidic residues" evidence="1">
    <location>
        <begin position="23"/>
        <end position="37"/>
    </location>
</feature>
<feature type="compositionally biased region" description="Basic and acidic residues" evidence="1">
    <location>
        <begin position="125"/>
        <end position="134"/>
    </location>
</feature>
<feature type="region of interest" description="Disordered" evidence="1">
    <location>
        <begin position="18"/>
        <end position="134"/>
    </location>
</feature>